<feature type="region of interest" description="Disordered" evidence="5">
    <location>
        <begin position="196"/>
        <end position="231"/>
    </location>
</feature>
<evidence type="ECO:0000256" key="5">
    <source>
        <dbReference type="SAM" id="MobiDB-lite"/>
    </source>
</evidence>
<dbReference type="InterPro" id="IPR029063">
    <property type="entry name" value="SAM-dependent_MTases_sf"/>
</dbReference>
<dbReference type="AlphaFoldDB" id="A0A7R9Y7Y9"/>
<evidence type="ECO:0000313" key="7">
    <source>
        <dbReference type="EMBL" id="CAD8250684.1"/>
    </source>
</evidence>
<keyword evidence="3" id="KW-0808">Transferase</keyword>
<sequence length="231" mass="25270">MSQKLDDADAGLVAAADTAEVWEDDGEDDWMPFPPGDGDERSLGPVVLTPPHIVDKLIGKLDLDGTFRVYDLGSGDGELLLKVAEQTGARCVGFEIKEDLVQAANRMAVERKVSDKVVFRAEDLLDAELVLGAKTVLIIFLTPWAMNLLEDKLAEALQAGCRVISCWWPVDGLIKRVGCDREELWGNTYLYSMPKMEDRDQDQDQDGDAGVDEDGDRDKAGEKTGAKDAIG</sequence>
<keyword evidence="4" id="KW-0949">S-adenosyl-L-methionine</keyword>
<dbReference type="Gene3D" id="3.40.50.150">
    <property type="entry name" value="Vaccinia Virus protein VP39"/>
    <property type="match status" value="1"/>
</dbReference>
<comment type="similarity">
    <text evidence="1">Belongs to the ANT/ATPSC lysine N-methyltransferase family.</text>
</comment>
<feature type="compositionally biased region" description="Acidic residues" evidence="5">
    <location>
        <begin position="199"/>
        <end position="215"/>
    </location>
</feature>
<dbReference type="InterPro" id="IPR026170">
    <property type="entry name" value="FAM173A/B"/>
</dbReference>
<accession>A0A7R9Y7Y9</accession>
<dbReference type="InterPro" id="IPR025714">
    <property type="entry name" value="Methyltranfer_dom"/>
</dbReference>
<evidence type="ECO:0000259" key="6">
    <source>
        <dbReference type="Pfam" id="PF13847"/>
    </source>
</evidence>
<evidence type="ECO:0000256" key="3">
    <source>
        <dbReference type="ARBA" id="ARBA00022679"/>
    </source>
</evidence>
<name>A0A7R9Y7Y9_9STRA</name>
<dbReference type="GO" id="GO:0005739">
    <property type="term" value="C:mitochondrion"/>
    <property type="evidence" value="ECO:0007669"/>
    <property type="project" value="TreeGrafter"/>
</dbReference>
<protein>
    <recommendedName>
        <fullName evidence="6">Methyltransferase domain-containing protein</fullName>
    </recommendedName>
</protein>
<feature type="compositionally biased region" description="Basic and acidic residues" evidence="5">
    <location>
        <begin position="216"/>
        <end position="231"/>
    </location>
</feature>
<dbReference type="PANTHER" id="PTHR13610">
    <property type="entry name" value="METHYLTRANSFERASE DOMAIN-CONTAINING PROTEIN"/>
    <property type="match status" value="1"/>
</dbReference>
<evidence type="ECO:0000256" key="4">
    <source>
        <dbReference type="ARBA" id="ARBA00022691"/>
    </source>
</evidence>
<dbReference type="EMBL" id="HBEA01000208">
    <property type="protein sequence ID" value="CAD8250684.1"/>
    <property type="molecule type" value="Transcribed_RNA"/>
</dbReference>
<organism evidence="7">
    <name type="scientific">Pinguiococcus pyrenoidosus</name>
    <dbReference type="NCBI Taxonomy" id="172671"/>
    <lineage>
        <taxon>Eukaryota</taxon>
        <taxon>Sar</taxon>
        <taxon>Stramenopiles</taxon>
        <taxon>Ochrophyta</taxon>
        <taxon>Pinguiophyceae</taxon>
        <taxon>Pinguiochrysidales</taxon>
        <taxon>Pinguiochrysidaceae</taxon>
        <taxon>Pinguiococcus</taxon>
    </lineage>
</organism>
<dbReference type="CDD" id="cd02440">
    <property type="entry name" value="AdoMet_MTases"/>
    <property type="match status" value="1"/>
</dbReference>
<dbReference type="SUPFAM" id="SSF53335">
    <property type="entry name" value="S-adenosyl-L-methionine-dependent methyltransferases"/>
    <property type="match status" value="1"/>
</dbReference>
<keyword evidence="2" id="KW-0489">Methyltransferase</keyword>
<dbReference type="PANTHER" id="PTHR13610:SF11">
    <property type="entry name" value="METHYLTRANSFERASE DOMAIN-CONTAINING PROTEIN"/>
    <property type="match status" value="1"/>
</dbReference>
<gene>
    <name evidence="7" type="ORF">PPYR1160_LOCUS174</name>
</gene>
<reference evidence="7" key="1">
    <citation type="submission" date="2021-01" db="EMBL/GenBank/DDBJ databases">
        <authorList>
            <person name="Corre E."/>
            <person name="Pelletier E."/>
            <person name="Niang G."/>
            <person name="Scheremetjew M."/>
            <person name="Finn R."/>
            <person name="Kale V."/>
            <person name="Holt S."/>
            <person name="Cochrane G."/>
            <person name="Meng A."/>
            <person name="Brown T."/>
            <person name="Cohen L."/>
        </authorList>
    </citation>
    <scope>NUCLEOTIDE SEQUENCE</scope>
    <source>
        <strain evidence="7">CCMP2078</strain>
    </source>
</reference>
<feature type="domain" description="Methyltransferase" evidence="6">
    <location>
        <begin position="68"/>
        <end position="128"/>
    </location>
</feature>
<dbReference type="GO" id="GO:0016279">
    <property type="term" value="F:protein-lysine N-methyltransferase activity"/>
    <property type="evidence" value="ECO:0007669"/>
    <property type="project" value="InterPro"/>
</dbReference>
<evidence type="ECO:0000256" key="2">
    <source>
        <dbReference type="ARBA" id="ARBA00022603"/>
    </source>
</evidence>
<evidence type="ECO:0000256" key="1">
    <source>
        <dbReference type="ARBA" id="ARBA00010633"/>
    </source>
</evidence>
<dbReference type="GO" id="GO:0032259">
    <property type="term" value="P:methylation"/>
    <property type="evidence" value="ECO:0007669"/>
    <property type="project" value="UniProtKB-KW"/>
</dbReference>
<dbReference type="GO" id="GO:1905706">
    <property type="term" value="P:regulation of mitochondrial ATP synthesis coupled proton transport"/>
    <property type="evidence" value="ECO:0007669"/>
    <property type="project" value="TreeGrafter"/>
</dbReference>
<proteinExistence type="inferred from homology"/>
<dbReference type="Pfam" id="PF13847">
    <property type="entry name" value="Methyltransf_31"/>
    <property type="match status" value="1"/>
</dbReference>